<dbReference type="Proteomes" id="UP000266305">
    <property type="component" value="Unassembled WGS sequence"/>
</dbReference>
<dbReference type="RefSeq" id="WP_118999446.1">
    <property type="nucleotide sequence ID" value="NZ_QWGP01000003.1"/>
</dbReference>
<reference evidence="6 7" key="1">
    <citation type="submission" date="2018-08" db="EMBL/GenBank/DDBJ databases">
        <title>Draft genome sequence of Rhodobacter sphaeroides FY.</title>
        <authorList>
            <person name="Rayyan A."/>
            <person name="Meyer T.E."/>
            <person name="Kyndt J.A."/>
        </authorList>
    </citation>
    <scope>NUCLEOTIDE SEQUENCE [LARGE SCALE GENOMIC DNA]</scope>
    <source>
        <strain evidence="6 7">FY</strain>
    </source>
</reference>
<evidence type="ECO:0000256" key="2">
    <source>
        <dbReference type="ARBA" id="ARBA00022630"/>
    </source>
</evidence>
<comment type="cofactor">
    <cofactor evidence="1">
        <name>FAD</name>
        <dbReference type="ChEBI" id="CHEBI:57692"/>
    </cofactor>
</comment>
<dbReference type="EMBL" id="QWGP01000003">
    <property type="protein sequence ID" value="RHZ97656.1"/>
    <property type="molecule type" value="Genomic_DNA"/>
</dbReference>
<protein>
    <submittedName>
        <fullName evidence="6">Pyridine nucleotide-disulfide oxidoreductase</fullName>
    </submittedName>
</protein>
<dbReference type="GO" id="GO:0003955">
    <property type="term" value="F:NAD(P)H dehydrogenase (quinone) activity"/>
    <property type="evidence" value="ECO:0007669"/>
    <property type="project" value="TreeGrafter"/>
</dbReference>
<dbReference type="InterPro" id="IPR036188">
    <property type="entry name" value="FAD/NAD-bd_sf"/>
</dbReference>
<proteinExistence type="predicted"/>
<comment type="caution">
    <text evidence="6">The sequence shown here is derived from an EMBL/GenBank/DDBJ whole genome shotgun (WGS) entry which is preliminary data.</text>
</comment>
<evidence type="ECO:0000313" key="6">
    <source>
        <dbReference type="EMBL" id="RHZ97656.1"/>
    </source>
</evidence>
<feature type="domain" description="FAD/NAD(P)-binding" evidence="5">
    <location>
        <begin position="7"/>
        <end position="296"/>
    </location>
</feature>
<dbReference type="PRINTS" id="PR00368">
    <property type="entry name" value="FADPNR"/>
</dbReference>
<dbReference type="PANTHER" id="PTHR42913:SF9">
    <property type="entry name" value="SLR1591 PROTEIN"/>
    <property type="match status" value="1"/>
</dbReference>
<evidence type="ECO:0000259" key="5">
    <source>
        <dbReference type="Pfam" id="PF07992"/>
    </source>
</evidence>
<dbReference type="NCBIfam" id="TIGR03169">
    <property type="entry name" value="Nterm_to_SelD"/>
    <property type="match status" value="1"/>
</dbReference>
<dbReference type="SUPFAM" id="SSF51905">
    <property type="entry name" value="FAD/NAD(P)-binding domain"/>
    <property type="match status" value="2"/>
</dbReference>
<dbReference type="AlphaFoldDB" id="A0AAX1UQE9"/>
<dbReference type="PANTHER" id="PTHR42913">
    <property type="entry name" value="APOPTOSIS-INDUCING FACTOR 1"/>
    <property type="match status" value="1"/>
</dbReference>
<gene>
    <name evidence="6" type="ORF">D1114_04880</name>
</gene>
<name>A0AAX1UQE9_CERSP</name>
<evidence type="ECO:0000313" key="7">
    <source>
        <dbReference type="Proteomes" id="UP000266305"/>
    </source>
</evidence>
<organism evidence="6 7">
    <name type="scientific">Cereibacter sphaeroides</name>
    <name type="common">Rhodobacter sphaeroides</name>
    <dbReference type="NCBI Taxonomy" id="1063"/>
    <lineage>
        <taxon>Bacteria</taxon>
        <taxon>Pseudomonadati</taxon>
        <taxon>Pseudomonadota</taxon>
        <taxon>Alphaproteobacteria</taxon>
        <taxon>Rhodobacterales</taxon>
        <taxon>Paracoccaceae</taxon>
        <taxon>Cereibacter</taxon>
    </lineage>
</organism>
<keyword evidence="3" id="KW-0274">FAD</keyword>
<evidence type="ECO:0000256" key="4">
    <source>
        <dbReference type="ARBA" id="ARBA00023002"/>
    </source>
</evidence>
<dbReference type="InterPro" id="IPR023753">
    <property type="entry name" value="FAD/NAD-binding_dom"/>
</dbReference>
<evidence type="ECO:0000256" key="3">
    <source>
        <dbReference type="ARBA" id="ARBA00022827"/>
    </source>
</evidence>
<dbReference type="InterPro" id="IPR017584">
    <property type="entry name" value="Pyridine_nucleo_diS_OxRdtase_N"/>
</dbReference>
<accession>A0AAX1UQE9</accession>
<dbReference type="InterPro" id="IPR051169">
    <property type="entry name" value="NADH-Q_oxidoreductase"/>
</dbReference>
<sequence length="366" mass="39139">MERGARDLVLIGGGHAHALVLLGWKPVPDLRVTLVNPQPTAPYTGMLPGHVAGHYRRSDMMIDLVDLARRAGARLVLDCATGIDRQAKRVLLAGGDSLPYDVASLDVGIASDLPQVPGAEDHAVAAKPLGPYAERWDAFVAQAPAEPQIVVIGGGTGGIELAMAQAFRLQSAGARPRVTVVERAAQVLPGLGAGARQALLTRMAGFGIRILTRTEVARIEPDAVILGCGTRLPSDFTLTVTGAQPQAWLAGTGLALERGFVRVGPTLQSSDPAIFAVGDCAHLSHAPRPKAGVFAVREAPILGYNLGAALLGGTLRRYRPQRDYLKLISCGARVAVADKFGLRLEGAWLWRWKDRIDRRFMQRFRD</sequence>
<dbReference type="GO" id="GO:0019646">
    <property type="term" value="P:aerobic electron transport chain"/>
    <property type="evidence" value="ECO:0007669"/>
    <property type="project" value="TreeGrafter"/>
</dbReference>
<dbReference type="Gene3D" id="3.50.50.100">
    <property type="match status" value="1"/>
</dbReference>
<evidence type="ECO:0000256" key="1">
    <source>
        <dbReference type="ARBA" id="ARBA00001974"/>
    </source>
</evidence>
<dbReference type="Pfam" id="PF07992">
    <property type="entry name" value="Pyr_redox_2"/>
    <property type="match status" value="1"/>
</dbReference>
<keyword evidence="2" id="KW-0285">Flavoprotein</keyword>
<keyword evidence="4" id="KW-0560">Oxidoreductase</keyword>